<dbReference type="Proteomes" id="UP000250358">
    <property type="component" value="Unassembled WGS sequence"/>
</dbReference>
<dbReference type="InterPro" id="IPR005584">
    <property type="entry name" value="DNA_gyrase_inhibitor_YacG"/>
</dbReference>
<dbReference type="PANTHER" id="PTHR36150:SF1">
    <property type="entry name" value="DNA GYRASE INHIBITOR YACG"/>
    <property type="match status" value="1"/>
</dbReference>
<comment type="cofactor">
    <cofactor evidence="3">
        <name>Zn(2+)</name>
        <dbReference type="ChEBI" id="CHEBI:29105"/>
    </cofactor>
    <text evidence="3">Binds 1 zinc ion.</text>
</comment>
<proteinExistence type="inferred from homology"/>
<protein>
    <recommendedName>
        <fullName evidence="3">DNA gyrase inhibitor YacG</fullName>
    </recommendedName>
</protein>
<dbReference type="Gene3D" id="3.30.50.10">
    <property type="entry name" value="Erythroid Transcription Factor GATA-1, subunit A"/>
    <property type="match status" value="1"/>
</dbReference>
<dbReference type="EMBL" id="UAQM01000050">
    <property type="protein sequence ID" value="SPU46879.1"/>
    <property type="molecule type" value="Genomic_DNA"/>
</dbReference>
<dbReference type="GO" id="GO:0008657">
    <property type="term" value="F:DNA topoisomerase type II (double strand cut, ATP-hydrolyzing) inhibitor activity"/>
    <property type="evidence" value="ECO:0007669"/>
    <property type="project" value="UniProtKB-UniRule"/>
</dbReference>
<dbReference type="GO" id="GO:0006355">
    <property type="term" value="P:regulation of DNA-templated transcription"/>
    <property type="evidence" value="ECO:0007669"/>
    <property type="project" value="InterPro"/>
</dbReference>
<gene>
    <name evidence="3 4" type="primary">yacG</name>
    <name evidence="4" type="ORF">EQG53_08930</name>
    <name evidence="5" type="ORF">I6H83_13505</name>
    <name evidence="6" type="ORF">NCTC11165_03228</name>
</gene>
<feature type="binding site" evidence="3">
    <location>
        <position position="24"/>
    </location>
    <ligand>
        <name>Zn(2+)</name>
        <dbReference type="ChEBI" id="CHEBI:29105"/>
    </ligand>
</feature>
<reference evidence="6 7" key="1">
    <citation type="submission" date="2018-06" db="EMBL/GenBank/DDBJ databases">
        <authorList>
            <consortium name="Pathogen Informatics"/>
            <person name="Doyle S."/>
        </authorList>
    </citation>
    <scope>NUCLEOTIDE SEQUENCE [LARGE SCALE GENOMIC DNA]</scope>
    <source>
        <strain evidence="6 7">NCTC11165</strain>
    </source>
</reference>
<evidence type="ECO:0000313" key="6">
    <source>
        <dbReference type="EMBL" id="SPU46879.1"/>
    </source>
</evidence>
<evidence type="ECO:0000256" key="3">
    <source>
        <dbReference type="HAMAP-Rule" id="MF_00649"/>
    </source>
</evidence>
<evidence type="ECO:0000313" key="9">
    <source>
        <dbReference type="Proteomes" id="UP000596117"/>
    </source>
</evidence>
<comment type="function">
    <text evidence="3">Inhibits all the catalytic activities of DNA gyrase by preventing its interaction with DNA. Acts by binding directly to the C-terminal domain of GyrB, which probably disrupts DNA binding by the gyrase.</text>
</comment>
<accession>A0A2X1AS66</accession>
<evidence type="ECO:0000256" key="2">
    <source>
        <dbReference type="ARBA" id="ARBA00022833"/>
    </source>
</evidence>
<keyword evidence="1 3" id="KW-0479">Metal-binding</keyword>
<dbReference type="KEGG" id="bdm:EQG53_08930"/>
<dbReference type="Proteomes" id="UP000287388">
    <property type="component" value="Chromosome"/>
</dbReference>
<evidence type="ECO:0000256" key="1">
    <source>
        <dbReference type="ARBA" id="ARBA00022723"/>
    </source>
</evidence>
<name>A0A2X1AS66_BREDI</name>
<dbReference type="PANTHER" id="PTHR36150">
    <property type="entry name" value="DNA GYRASE INHIBITOR YACG"/>
    <property type="match status" value="1"/>
</dbReference>
<reference evidence="5 9" key="3">
    <citation type="submission" date="2020-12" db="EMBL/GenBank/DDBJ databases">
        <title>FDA dAtabase for Regulatory Grade micrObial Sequences (FDA-ARGOS): Supporting development and validation of Infectious Disease Dx tests.</title>
        <authorList>
            <person name="Kerrigan L."/>
            <person name="Long C."/>
            <person name="Tallon L."/>
            <person name="Sadzewicz L."/>
            <person name="Zhao X."/>
            <person name="Boylan J."/>
            <person name="Ott S."/>
            <person name="Bowen H."/>
            <person name="Vavikolanu K."/>
            <person name="Mehta A."/>
            <person name="Aluvathingal J."/>
            <person name="Nadendla S."/>
            <person name="Yan Y."/>
            <person name="Sichtig H."/>
        </authorList>
    </citation>
    <scope>NUCLEOTIDE SEQUENCE [LARGE SCALE GENOMIC DNA]</scope>
    <source>
        <strain evidence="5 9">FDAARGOS_1026</strain>
    </source>
</reference>
<feature type="binding site" evidence="3">
    <location>
        <position position="20"/>
    </location>
    <ligand>
        <name>Zn(2+)</name>
        <dbReference type="ChEBI" id="CHEBI:29105"/>
    </ligand>
</feature>
<dbReference type="RefSeq" id="WP_076224790.1">
    <property type="nucleotide sequence ID" value="NZ_BJNC01000031.1"/>
</dbReference>
<dbReference type="Proteomes" id="UP000596117">
    <property type="component" value="Chromosome"/>
</dbReference>
<keyword evidence="2 3" id="KW-0862">Zinc</keyword>
<evidence type="ECO:0000313" key="4">
    <source>
        <dbReference type="EMBL" id="QAT14471.1"/>
    </source>
</evidence>
<evidence type="ECO:0000313" key="5">
    <source>
        <dbReference type="EMBL" id="QQB88152.1"/>
    </source>
</evidence>
<sequence length="54" mass="6118">MAQCPICRRAEAVAAYKPFCSKRCADIDLQRWFTGGYAIPVEDAHDDEKDRGIE</sequence>
<comment type="subunit">
    <text evidence="3">Interacts with GyrB.</text>
</comment>
<dbReference type="EMBL" id="CP035093">
    <property type="protein sequence ID" value="QAT14471.1"/>
    <property type="molecule type" value="Genomic_DNA"/>
</dbReference>
<feature type="binding site" evidence="3">
    <location>
        <position position="7"/>
    </location>
    <ligand>
        <name>Zn(2+)</name>
        <dbReference type="ChEBI" id="CHEBI:29105"/>
    </ligand>
</feature>
<organism evidence="6 7">
    <name type="scientific">Brevundimonas diminuta</name>
    <name type="common">Pseudomonas diminuta</name>
    <dbReference type="NCBI Taxonomy" id="293"/>
    <lineage>
        <taxon>Bacteria</taxon>
        <taxon>Pseudomonadati</taxon>
        <taxon>Pseudomonadota</taxon>
        <taxon>Alphaproteobacteria</taxon>
        <taxon>Caulobacterales</taxon>
        <taxon>Caulobacteraceae</taxon>
        <taxon>Brevundimonas</taxon>
    </lineage>
</organism>
<evidence type="ECO:0000313" key="8">
    <source>
        <dbReference type="Proteomes" id="UP000287388"/>
    </source>
</evidence>
<dbReference type="AlphaFoldDB" id="A0A2X1AS66"/>
<comment type="similarity">
    <text evidence="3">Belongs to the DNA gyrase inhibitor YacG family.</text>
</comment>
<dbReference type="EMBL" id="CP066026">
    <property type="protein sequence ID" value="QQB88152.1"/>
    <property type="molecule type" value="Genomic_DNA"/>
</dbReference>
<reference evidence="4 8" key="2">
    <citation type="submission" date="2019-01" db="EMBL/GenBank/DDBJ databases">
        <title>Brevundimonas diminuta Genome sequencing and assembly.</title>
        <authorList>
            <person name="Chen H."/>
        </authorList>
    </citation>
    <scope>NUCLEOTIDE SEQUENCE [LARGE SCALE GENOMIC DNA]</scope>
    <source>
        <strain evidence="4">ATCC</strain>
        <strain evidence="8">ATCC(B) 19146</strain>
    </source>
</reference>
<dbReference type="GO" id="GO:0008270">
    <property type="term" value="F:zinc ion binding"/>
    <property type="evidence" value="ECO:0007669"/>
    <property type="project" value="UniProtKB-UniRule"/>
</dbReference>
<dbReference type="SUPFAM" id="SSF57716">
    <property type="entry name" value="Glucocorticoid receptor-like (DNA-binding domain)"/>
    <property type="match status" value="1"/>
</dbReference>
<dbReference type="HAMAP" id="MF_00649">
    <property type="entry name" value="DNA_gyrase_inhibitor_YacG"/>
    <property type="match status" value="1"/>
</dbReference>
<feature type="binding site" evidence="3">
    <location>
        <position position="4"/>
    </location>
    <ligand>
        <name>Zn(2+)</name>
        <dbReference type="ChEBI" id="CHEBI:29105"/>
    </ligand>
</feature>
<dbReference type="Pfam" id="PF03884">
    <property type="entry name" value="YacG"/>
    <property type="match status" value="1"/>
</dbReference>
<dbReference type="InterPro" id="IPR013088">
    <property type="entry name" value="Znf_NHR/GATA"/>
</dbReference>
<evidence type="ECO:0000313" key="7">
    <source>
        <dbReference type="Proteomes" id="UP000250358"/>
    </source>
</evidence>
<keyword evidence="9" id="KW-1185">Reference proteome</keyword>